<evidence type="ECO:0000256" key="2">
    <source>
        <dbReference type="ARBA" id="ARBA00023315"/>
    </source>
</evidence>
<protein>
    <submittedName>
        <fullName evidence="4">GNAT family N-acetyltransferase</fullName>
        <ecNumber evidence="4">2.3.1.-</ecNumber>
    </submittedName>
</protein>
<keyword evidence="1 4" id="KW-0808">Transferase</keyword>
<dbReference type="RefSeq" id="WP_285342414.1">
    <property type="nucleotide sequence ID" value="NZ_JASITI010000014.1"/>
</dbReference>
<proteinExistence type="predicted"/>
<keyword evidence="2 4" id="KW-0012">Acyltransferase</keyword>
<feature type="domain" description="N-acetyltransferase" evidence="3">
    <location>
        <begin position="91"/>
        <end position="231"/>
    </location>
</feature>
<dbReference type="InterPro" id="IPR013653">
    <property type="entry name" value="GCN5-like_dom"/>
</dbReference>
<dbReference type="CDD" id="cd04301">
    <property type="entry name" value="NAT_SF"/>
    <property type="match status" value="1"/>
</dbReference>
<evidence type="ECO:0000313" key="5">
    <source>
        <dbReference type="Proteomes" id="UP001223390"/>
    </source>
</evidence>
<organism evidence="4 5">
    <name type="scientific">Streptomyces katrae</name>
    <dbReference type="NCBI Taxonomy" id="68223"/>
    <lineage>
        <taxon>Bacteria</taxon>
        <taxon>Bacillati</taxon>
        <taxon>Actinomycetota</taxon>
        <taxon>Actinomycetes</taxon>
        <taxon>Kitasatosporales</taxon>
        <taxon>Streptomycetaceae</taxon>
        <taxon>Streptomyces</taxon>
    </lineage>
</organism>
<evidence type="ECO:0000256" key="1">
    <source>
        <dbReference type="ARBA" id="ARBA00022679"/>
    </source>
</evidence>
<keyword evidence="5" id="KW-1185">Reference proteome</keyword>
<dbReference type="Pfam" id="PF08445">
    <property type="entry name" value="FR47"/>
    <property type="match status" value="1"/>
</dbReference>
<dbReference type="Gene3D" id="3.40.630.30">
    <property type="match status" value="1"/>
</dbReference>
<sequence length="231" mass="24455">MSAENPASPLDNPVWGSLNGAHRAFAEYSGSGAARYLLSANPFAALADPEDPAAWADLAALVGPGQEVWLTGLLTPPAGWETVAVVPGVQLDGRAVRVEHAPDAVRLGPADVEEMTALVKLTEPGPFLPRTVELGTYLGIRHEGRLVAMAGERMRPPGWTEISAVCTHPDFRGRGLAARLVRAVAAGIRDRGDLPFLHAAAANTGAVRLYESMGFVLRREPVFIGVRSPKA</sequence>
<reference evidence="4 5" key="1">
    <citation type="submission" date="2023-05" db="EMBL/GenBank/DDBJ databases">
        <title>Sequencing and Assembly of Streptomyces sp. NP73.</title>
        <authorList>
            <person name="Konwar A.N."/>
            <person name="Saikia K."/>
            <person name="Thakur D."/>
        </authorList>
    </citation>
    <scope>NUCLEOTIDE SEQUENCE [LARGE SCALE GENOMIC DNA]</scope>
    <source>
        <strain evidence="4 5">NP73</strain>
    </source>
</reference>
<dbReference type="Proteomes" id="UP001223390">
    <property type="component" value="Unassembled WGS sequence"/>
</dbReference>
<accession>A0ABT7GV73</accession>
<dbReference type="PANTHER" id="PTHR43420">
    <property type="entry name" value="ACETYLTRANSFERASE"/>
    <property type="match status" value="1"/>
</dbReference>
<dbReference type="PANTHER" id="PTHR43420:SF3">
    <property type="entry name" value="N-ACETYLTRANSFERASE DOMAIN-CONTAINING PROTEIN"/>
    <property type="match status" value="1"/>
</dbReference>
<dbReference type="PROSITE" id="PS51186">
    <property type="entry name" value="GNAT"/>
    <property type="match status" value="1"/>
</dbReference>
<dbReference type="GO" id="GO:0016746">
    <property type="term" value="F:acyltransferase activity"/>
    <property type="evidence" value="ECO:0007669"/>
    <property type="project" value="UniProtKB-KW"/>
</dbReference>
<dbReference type="InterPro" id="IPR050680">
    <property type="entry name" value="YpeA/RimI_acetyltransf"/>
</dbReference>
<evidence type="ECO:0000313" key="4">
    <source>
        <dbReference type="EMBL" id="MDK9496789.1"/>
    </source>
</evidence>
<evidence type="ECO:0000259" key="3">
    <source>
        <dbReference type="PROSITE" id="PS51186"/>
    </source>
</evidence>
<dbReference type="EC" id="2.3.1.-" evidence="4"/>
<dbReference type="InterPro" id="IPR016181">
    <property type="entry name" value="Acyl_CoA_acyltransferase"/>
</dbReference>
<gene>
    <name evidence="4" type="ORF">QEZ40_001405</name>
</gene>
<name>A0ABT7GV73_9ACTN</name>
<dbReference type="InterPro" id="IPR000182">
    <property type="entry name" value="GNAT_dom"/>
</dbReference>
<comment type="caution">
    <text evidence="4">The sequence shown here is derived from an EMBL/GenBank/DDBJ whole genome shotgun (WGS) entry which is preliminary data.</text>
</comment>
<dbReference type="SUPFAM" id="SSF55729">
    <property type="entry name" value="Acyl-CoA N-acyltransferases (Nat)"/>
    <property type="match status" value="1"/>
</dbReference>
<dbReference type="EMBL" id="JASITI010000014">
    <property type="protein sequence ID" value="MDK9496789.1"/>
    <property type="molecule type" value="Genomic_DNA"/>
</dbReference>